<dbReference type="EMBL" id="KE138829">
    <property type="protein sequence ID" value="EPT30151.1"/>
    <property type="molecule type" value="Genomic_DNA"/>
</dbReference>
<dbReference type="InterPro" id="IPR047192">
    <property type="entry name" value="Euk_RPA1_DBD_C"/>
</dbReference>
<dbReference type="PANTHER" id="PTHR47165:SF4">
    <property type="entry name" value="OS03G0429900 PROTEIN"/>
    <property type="match status" value="1"/>
</dbReference>
<dbReference type="RefSeq" id="XP_002367599.1">
    <property type="nucleotide sequence ID" value="XM_002367558.2"/>
</dbReference>
<accession>S8F2Y7</accession>
<dbReference type="InterPro" id="IPR031657">
    <property type="entry name" value="REPA_OB_2"/>
</dbReference>
<dbReference type="PhylomeDB" id="S8F2Y7"/>
<feature type="domain" description="Replication protein A OB" evidence="8">
    <location>
        <begin position="369"/>
        <end position="454"/>
    </location>
</feature>
<feature type="compositionally biased region" description="Basic and acidic residues" evidence="6">
    <location>
        <begin position="702"/>
        <end position="712"/>
    </location>
</feature>
<feature type="compositionally biased region" description="Basic and acidic residues" evidence="6">
    <location>
        <begin position="201"/>
        <end position="221"/>
    </location>
</feature>
<evidence type="ECO:0000256" key="4">
    <source>
        <dbReference type="ARBA" id="ARBA00022833"/>
    </source>
</evidence>
<dbReference type="PANTHER" id="PTHR47165">
    <property type="entry name" value="OS03G0429900 PROTEIN"/>
    <property type="match status" value="1"/>
</dbReference>
<dbReference type="CDD" id="cd04474">
    <property type="entry name" value="RPA1_DBD_A"/>
    <property type="match status" value="1"/>
</dbReference>
<keyword evidence="2" id="KW-0479">Metal-binding</keyword>
<evidence type="ECO:0000256" key="5">
    <source>
        <dbReference type="ARBA" id="ARBA00023125"/>
    </source>
</evidence>
<evidence type="ECO:0000259" key="7">
    <source>
        <dbReference type="Pfam" id="PF08646"/>
    </source>
</evidence>
<keyword evidence="5" id="KW-0238">DNA-binding</keyword>
<proteinExistence type="inferred from homology"/>
<dbReference type="GeneID" id="7897493"/>
<dbReference type="HOGENOM" id="CLU_378820_0_0_1"/>
<name>S8F2Y7_TOXGM</name>
<organism evidence="9 10">
    <name type="scientific">Toxoplasma gondii (strain ATCC 50611 / Me49)</name>
    <dbReference type="NCBI Taxonomy" id="508771"/>
    <lineage>
        <taxon>Eukaryota</taxon>
        <taxon>Sar</taxon>
        <taxon>Alveolata</taxon>
        <taxon>Apicomplexa</taxon>
        <taxon>Conoidasida</taxon>
        <taxon>Coccidia</taxon>
        <taxon>Eucoccidiorida</taxon>
        <taxon>Eimeriorina</taxon>
        <taxon>Sarcocystidae</taxon>
        <taxon>Toxoplasma</taxon>
    </lineage>
</organism>
<evidence type="ECO:0000256" key="2">
    <source>
        <dbReference type="ARBA" id="ARBA00022723"/>
    </source>
</evidence>
<dbReference type="OrthoDB" id="1751331at2759"/>
<reference evidence="9" key="1">
    <citation type="submission" date="2013-04" db="EMBL/GenBank/DDBJ databases">
        <authorList>
            <person name="Sibley D."/>
            <person name="Venepally P."/>
            <person name="Karamycheva S."/>
            <person name="Hadjithomas M."/>
            <person name="Khan A."/>
            <person name="Brunk B."/>
            <person name="Roos D."/>
            <person name="Caler E."/>
            <person name="Lorenzi H."/>
        </authorList>
    </citation>
    <scope>NUCLEOTIDE SEQUENCE [LARGE SCALE GENOMIC DNA]</scope>
    <source>
        <strain evidence="9">ME49</strain>
    </source>
</reference>
<dbReference type="InterPro" id="IPR012340">
    <property type="entry name" value="NA-bd_OB-fold"/>
</dbReference>
<dbReference type="Pfam" id="PF08646">
    <property type="entry name" value="Rep_fac-A_C"/>
    <property type="match status" value="1"/>
</dbReference>
<keyword evidence="10" id="KW-1185">Reference proteome</keyword>
<dbReference type="InterPro" id="IPR013955">
    <property type="entry name" value="Rep_factor-A_C"/>
</dbReference>
<dbReference type="EMBL" id="CM002041">
    <property type="protein sequence ID" value="EPT30151.1"/>
    <property type="molecule type" value="Genomic_DNA"/>
</dbReference>
<feature type="domain" description="Replication factor A C-terminal" evidence="7">
    <location>
        <begin position="557"/>
        <end position="687"/>
    </location>
</feature>
<evidence type="ECO:0000313" key="10">
    <source>
        <dbReference type="Proteomes" id="UP000001529"/>
    </source>
</evidence>
<gene>
    <name evidence="9" type="ORF">TGME49_203170</name>
</gene>
<feature type="region of interest" description="Disordered" evidence="6">
    <location>
        <begin position="1"/>
        <end position="22"/>
    </location>
</feature>
<evidence type="ECO:0000313" key="9">
    <source>
        <dbReference type="EMBL" id="EPT30151.1"/>
    </source>
</evidence>
<evidence type="ECO:0000259" key="8">
    <source>
        <dbReference type="Pfam" id="PF16900"/>
    </source>
</evidence>
<dbReference type="GO" id="GO:0008270">
    <property type="term" value="F:zinc ion binding"/>
    <property type="evidence" value="ECO:0007669"/>
    <property type="project" value="UniProtKB-KW"/>
</dbReference>
<keyword evidence="4" id="KW-0862">Zinc</keyword>
<feature type="region of interest" description="Disordered" evidence="6">
    <location>
        <begin position="188"/>
        <end position="221"/>
    </location>
</feature>
<comment type="similarity">
    <text evidence="1">Belongs to the replication factor A protein 1 family.</text>
</comment>
<evidence type="ECO:0000256" key="1">
    <source>
        <dbReference type="ARBA" id="ARBA00005690"/>
    </source>
</evidence>
<dbReference type="VEuPathDB" id="ToxoDB:TGME49_203170"/>
<dbReference type="Proteomes" id="UP000001529">
    <property type="component" value="Chromosome VIIa"/>
</dbReference>
<keyword evidence="3" id="KW-0863">Zinc-finger</keyword>
<dbReference type="AlphaFoldDB" id="S8F2Y7"/>
<dbReference type="FunFam" id="2.40.50.140:FF:000041">
    <property type="entry name" value="Replication protein A subunit"/>
    <property type="match status" value="1"/>
</dbReference>
<dbReference type="KEGG" id="tgo:TGME49_203170"/>
<dbReference type="GO" id="GO:0003677">
    <property type="term" value="F:DNA binding"/>
    <property type="evidence" value="ECO:0007669"/>
    <property type="project" value="UniProtKB-KW"/>
</dbReference>
<dbReference type="CDD" id="cd04475">
    <property type="entry name" value="RPA1_DBD_B"/>
    <property type="match status" value="1"/>
</dbReference>
<dbReference type="SUPFAM" id="SSF50249">
    <property type="entry name" value="Nucleic acid-binding proteins"/>
    <property type="match status" value="3"/>
</dbReference>
<sequence length="732" mass="81853">MHSPDRGSTHSSTGYFSHTGRLGVLSPPQKRIQAARSRLREACLAFFSACHSVTGTFSLPRVHSSRRLVFVLRFSDSLFQIRRLKTTSLRSKSSCCRLSPPPSPGRVPCGFASALSAAFVFAFLFLSSSLSLSRSSFSQTQPGLCLPPLFCVRATSPSTACIKLRPPRHLTSVAFSFAFSICKRSEPQARYPSRPCGHPPDAGDTRERRRPISSETKKTDEMTAAQVASQGGVKYCCLKTLNPYVVRWRLKVRVVERTDLMSTKNARQFFTADLKDASGEVIRAVFWGDAAEHWSPVLKQGKVYQMSKGRVQVANKRFNTVGHQYELVFYRDSEITEVADEGDISTARKLKALMSLRDIAESKRELPFFADVLVVVVESQPVTSVVSKKTGEEFKRRNVKVVDRSQYEMEISLWGNQVDALEGVSLPRVVAFTGLQVREWQGGRQASTGKGGEILTSLQSFAGADKDSQTLLQWYKENSGSVRFASMSRSGTGEMGGAGALEKRRVEEKCVDEIKQMTDGAFSFIGQIRRVYWRARRRDAGEDRDRQMGTSGADAQQAVIMYPACSSCRKKLVENGEGDYTCYACDKPHAQADWRYMLMVNFVDHTSNITIRCFADQAEELLGVPANELQTWSLKEKEKLLDCLLPLDVYFRVVIRARVEMYNGEERVQRTAIKIEKLSPAETARRLVALTKELLSQASPSVKDEVSRKRPDSLMSGEEADRDENTAPNVFL</sequence>
<feature type="region of interest" description="Disordered" evidence="6">
    <location>
        <begin position="697"/>
        <end position="732"/>
    </location>
</feature>
<protein>
    <submittedName>
        <fullName evidence="9">OB-fold nucleic acid binding domain-containing protein</fullName>
    </submittedName>
</protein>
<dbReference type="CDD" id="cd04476">
    <property type="entry name" value="RPA1_DBD_C"/>
    <property type="match status" value="1"/>
</dbReference>
<evidence type="ECO:0000256" key="6">
    <source>
        <dbReference type="SAM" id="MobiDB-lite"/>
    </source>
</evidence>
<dbReference type="Pfam" id="PF16900">
    <property type="entry name" value="REPA_OB_2"/>
    <property type="match status" value="1"/>
</dbReference>
<dbReference type="Gene3D" id="2.40.50.140">
    <property type="entry name" value="Nucleic acid-binding proteins"/>
    <property type="match status" value="3"/>
</dbReference>
<evidence type="ECO:0000256" key="3">
    <source>
        <dbReference type="ARBA" id="ARBA00022771"/>
    </source>
</evidence>